<reference evidence="1" key="1">
    <citation type="submission" date="2020-05" db="EMBL/GenBank/DDBJ databases">
        <title>Large-scale comparative analyses of tick genomes elucidate their genetic diversity and vector capacities.</title>
        <authorList>
            <person name="Jia N."/>
            <person name="Wang J."/>
            <person name="Shi W."/>
            <person name="Du L."/>
            <person name="Sun Y."/>
            <person name="Zhan W."/>
            <person name="Jiang J."/>
            <person name="Wang Q."/>
            <person name="Zhang B."/>
            <person name="Ji P."/>
            <person name="Sakyi L.B."/>
            <person name="Cui X."/>
            <person name="Yuan T."/>
            <person name="Jiang B."/>
            <person name="Yang W."/>
            <person name="Lam T.T.-Y."/>
            <person name="Chang Q."/>
            <person name="Ding S."/>
            <person name="Wang X."/>
            <person name="Zhu J."/>
            <person name="Ruan X."/>
            <person name="Zhao L."/>
            <person name="Wei J."/>
            <person name="Que T."/>
            <person name="Du C."/>
            <person name="Cheng J."/>
            <person name="Dai P."/>
            <person name="Han X."/>
            <person name="Huang E."/>
            <person name="Gao Y."/>
            <person name="Liu J."/>
            <person name="Shao H."/>
            <person name="Ye R."/>
            <person name="Li L."/>
            <person name="Wei W."/>
            <person name="Wang X."/>
            <person name="Wang C."/>
            <person name="Yang T."/>
            <person name="Huo Q."/>
            <person name="Li W."/>
            <person name="Guo W."/>
            <person name="Chen H."/>
            <person name="Zhou L."/>
            <person name="Ni X."/>
            <person name="Tian J."/>
            <person name="Zhou Y."/>
            <person name="Sheng Y."/>
            <person name="Liu T."/>
            <person name="Pan Y."/>
            <person name="Xia L."/>
            <person name="Li J."/>
            <person name="Zhao F."/>
            <person name="Cao W."/>
        </authorList>
    </citation>
    <scope>NUCLEOTIDE SEQUENCE</scope>
    <source>
        <strain evidence="1">Dsil-2018</strain>
    </source>
</reference>
<dbReference type="Proteomes" id="UP000821865">
    <property type="component" value="Chromosome 11"/>
</dbReference>
<proteinExistence type="predicted"/>
<protein>
    <submittedName>
        <fullName evidence="1">Uncharacterized protein</fullName>
    </submittedName>
</protein>
<accession>A0ACB8DI82</accession>
<sequence>MPRYSDVYSIDDADGAWFGKRLRVQSCFGRNFLLVFWREHEDASKGCCVLAQLIGEPREADKFTYQIDVTRDGVCSLTWKERPRSLHESIESAIASRDCLVFDARQFAEGRKLNVEFTVSTCASDGPNCPFRERRSNGSCAAEPPVQAAAPDHLQGNDSRQSSLLSRLLYGALMSVFTGVGLFVGLHLLGDIAIAREPYRCK</sequence>
<keyword evidence="2" id="KW-1185">Reference proteome</keyword>
<name>A0ACB8DI82_DERSI</name>
<organism evidence="1 2">
    <name type="scientific">Dermacentor silvarum</name>
    <name type="common">Tick</name>
    <dbReference type="NCBI Taxonomy" id="543639"/>
    <lineage>
        <taxon>Eukaryota</taxon>
        <taxon>Metazoa</taxon>
        <taxon>Ecdysozoa</taxon>
        <taxon>Arthropoda</taxon>
        <taxon>Chelicerata</taxon>
        <taxon>Arachnida</taxon>
        <taxon>Acari</taxon>
        <taxon>Parasitiformes</taxon>
        <taxon>Ixodida</taxon>
        <taxon>Ixodoidea</taxon>
        <taxon>Ixodidae</taxon>
        <taxon>Rhipicephalinae</taxon>
        <taxon>Dermacentor</taxon>
    </lineage>
</organism>
<dbReference type="EMBL" id="CM023480">
    <property type="protein sequence ID" value="KAH7970284.1"/>
    <property type="molecule type" value="Genomic_DNA"/>
</dbReference>
<comment type="caution">
    <text evidence="1">The sequence shown here is derived from an EMBL/GenBank/DDBJ whole genome shotgun (WGS) entry which is preliminary data.</text>
</comment>
<evidence type="ECO:0000313" key="1">
    <source>
        <dbReference type="EMBL" id="KAH7970284.1"/>
    </source>
</evidence>
<evidence type="ECO:0000313" key="2">
    <source>
        <dbReference type="Proteomes" id="UP000821865"/>
    </source>
</evidence>
<gene>
    <name evidence="1" type="ORF">HPB49_002259</name>
</gene>